<dbReference type="STRING" id="1423727.FC34_GL001112"/>
<gene>
    <name evidence="1" type="ORF">FC34_GL001112</name>
</gene>
<comment type="caution">
    <text evidence="1">The sequence shown here is derived from an EMBL/GenBank/DDBJ whole genome shotgun (WGS) entry which is preliminary data.</text>
</comment>
<dbReference type="Pfam" id="PF09485">
    <property type="entry name" value="CRISPR_Cse2"/>
    <property type="match status" value="1"/>
</dbReference>
<evidence type="ECO:0008006" key="3">
    <source>
        <dbReference type="Google" id="ProtNLM"/>
    </source>
</evidence>
<accession>A0A0R2AYN6</accession>
<dbReference type="NCBIfam" id="TIGR02548">
    <property type="entry name" value="casB_cse2"/>
    <property type="match status" value="1"/>
</dbReference>
<evidence type="ECO:0000313" key="1">
    <source>
        <dbReference type="EMBL" id="KRM72128.1"/>
    </source>
</evidence>
<dbReference type="OrthoDB" id="1753036at2"/>
<organism evidence="1 2">
    <name type="scientific">Lacticaseibacillus brantae DSM 23927</name>
    <dbReference type="NCBI Taxonomy" id="1423727"/>
    <lineage>
        <taxon>Bacteria</taxon>
        <taxon>Bacillati</taxon>
        <taxon>Bacillota</taxon>
        <taxon>Bacilli</taxon>
        <taxon>Lactobacillales</taxon>
        <taxon>Lactobacillaceae</taxon>
        <taxon>Lacticaseibacillus</taxon>
    </lineage>
</organism>
<dbReference type="InterPro" id="IPR013382">
    <property type="entry name" value="CRISPR-assoc_prot_Cse2"/>
</dbReference>
<dbReference type="AlphaFoldDB" id="A0A0R2AYN6"/>
<keyword evidence="2" id="KW-1185">Reference proteome</keyword>
<name>A0A0R2AYN6_9LACO</name>
<dbReference type="RefSeq" id="WP_083479260.1">
    <property type="nucleotide sequence ID" value="NZ_AYZQ01000002.1"/>
</dbReference>
<evidence type="ECO:0000313" key="2">
    <source>
        <dbReference type="Proteomes" id="UP000051672"/>
    </source>
</evidence>
<dbReference type="Gene3D" id="1.10.520.40">
    <property type="entry name" value="CRISPR-associated protein Cse2"/>
    <property type="match status" value="1"/>
</dbReference>
<dbReference type="Proteomes" id="UP000051672">
    <property type="component" value="Unassembled WGS sequence"/>
</dbReference>
<proteinExistence type="predicted"/>
<dbReference type="InterPro" id="IPR038287">
    <property type="entry name" value="Cse2_sf"/>
</dbReference>
<sequence length="196" mass="22095">MANKVNSFEVQQVTERIINDLYNFGAPDKATLASVRGAMSITDVRAQAVWPVMMAEMRPEMLSHTGKPTYAETAIYAALRLFAISQQGQSQFAYARAAKASEPQGYTLFQVLAQMRRNESDRTRLDRRIQPLLAVGNVNRVVNELTHLVEIVKGTRQPIDFAQLAGDLYSFQMSYESANQVRLRWGQQFFAVTKVS</sequence>
<dbReference type="CDD" id="cd09731">
    <property type="entry name" value="Cse2_I-E"/>
    <property type="match status" value="1"/>
</dbReference>
<dbReference type="PATRIC" id="fig|1423727.3.peg.1126"/>
<dbReference type="EMBL" id="AYZQ01000002">
    <property type="protein sequence ID" value="KRM72128.1"/>
    <property type="molecule type" value="Genomic_DNA"/>
</dbReference>
<reference evidence="1 2" key="1">
    <citation type="journal article" date="2015" name="Genome Announc.">
        <title>Expanding the biotechnology potential of lactobacilli through comparative genomics of 213 strains and associated genera.</title>
        <authorList>
            <person name="Sun Z."/>
            <person name="Harris H.M."/>
            <person name="McCann A."/>
            <person name="Guo C."/>
            <person name="Argimon S."/>
            <person name="Zhang W."/>
            <person name="Yang X."/>
            <person name="Jeffery I.B."/>
            <person name="Cooney J.C."/>
            <person name="Kagawa T.F."/>
            <person name="Liu W."/>
            <person name="Song Y."/>
            <person name="Salvetti E."/>
            <person name="Wrobel A."/>
            <person name="Rasinkangas P."/>
            <person name="Parkhill J."/>
            <person name="Rea M.C."/>
            <person name="O'Sullivan O."/>
            <person name="Ritari J."/>
            <person name="Douillard F.P."/>
            <person name="Paul Ross R."/>
            <person name="Yang R."/>
            <person name="Briner A.E."/>
            <person name="Felis G.E."/>
            <person name="de Vos W.M."/>
            <person name="Barrangou R."/>
            <person name="Klaenhammer T.R."/>
            <person name="Caufield P.W."/>
            <person name="Cui Y."/>
            <person name="Zhang H."/>
            <person name="O'Toole P.W."/>
        </authorList>
    </citation>
    <scope>NUCLEOTIDE SEQUENCE [LARGE SCALE GENOMIC DNA]</scope>
    <source>
        <strain evidence="1 2">DSM 23927</strain>
    </source>
</reference>
<protein>
    <recommendedName>
        <fullName evidence="3">Type I-E CRISPR-associated protein Cse2/CasB</fullName>
    </recommendedName>
</protein>